<evidence type="ECO:0000259" key="4">
    <source>
        <dbReference type="PROSITE" id="PS01124"/>
    </source>
</evidence>
<dbReference type="InterPro" id="IPR050204">
    <property type="entry name" value="AraC_XylS_family_regulators"/>
</dbReference>
<evidence type="ECO:0000313" key="6">
    <source>
        <dbReference type="Proteomes" id="UP001602245"/>
    </source>
</evidence>
<keyword evidence="6" id="KW-1185">Reference proteome</keyword>
<dbReference type="InterPro" id="IPR035418">
    <property type="entry name" value="AraC-bd_2"/>
</dbReference>
<dbReference type="PANTHER" id="PTHR46796">
    <property type="entry name" value="HTH-TYPE TRANSCRIPTIONAL ACTIVATOR RHAS-RELATED"/>
    <property type="match status" value="1"/>
</dbReference>
<dbReference type="RefSeq" id="WP_281171515.1">
    <property type="nucleotide sequence ID" value="NZ_JBIAZU010000010.1"/>
</dbReference>
<dbReference type="InterPro" id="IPR018060">
    <property type="entry name" value="HTH_AraC"/>
</dbReference>
<dbReference type="PANTHER" id="PTHR46796:SF12">
    <property type="entry name" value="HTH-TYPE DNA-BINDING TRANSCRIPTIONAL ACTIVATOR EUTR"/>
    <property type="match status" value="1"/>
</dbReference>
<feature type="domain" description="HTH araC/xylS-type" evidence="4">
    <location>
        <begin position="94"/>
        <end position="195"/>
    </location>
</feature>
<sequence length="195" mass="22090">MENTLAAMLDRPVTSPVRLEPRLDMSSGLGSSWLRLVQLIMADIAQQASLIQHPLIGRRLQESLVTGLLLATDHQYRTQLDSRRQFTAAPRAVRRAVEAMREEPGRSFTVADLAEVAGVSRRSLQQGFQRYVGMSPMTYLREVRLGRAQDELRYGDPADVTVAEIAHRYGFLHLGRFAAMYRQRFGESPSQTLRY</sequence>
<evidence type="ECO:0000256" key="1">
    <source>
        <dbReference type="ARBA" id="ARBA00023015"/>
    </source>
</evidence>
<dbReference type="PROSITE" id="PS01124">
    <property type="entry name" value="HTH_ARAC_FAMILY_2"/>
    <property type="match status" value="1"/>
</dbReference>
<keyword evidence="2" id="KW-0238">DNA-binding</keyword>
<evidence type="ECO:0000313" key="5">
    <source>
        <dbReference type="EMBL" id="MFF5297142.1"/>
    </source>
</evidence>
<name>A0ABW6WV47_9ACTN</name>
<keyword evidence="1" id="KW-0805">Transcription regulation</keyword>
<keyword evidence="3" id="KW-0804">Transcription</keyword>
<comment type="caution">
    <text evidence="5">The sequence shown here is derived from an EMBL/GenBank/DDBJ whole genome shotgun (WGS) entry which is preliminary data.</text>
</comment>
<dbReference type="InterPro" id="IPR009057">
    <property type="entry name" value="Homeodomain-like_sf"/>
</dbReference>
<gene>
    <name evidence="5" type="ORF">ACFY35_47565</name>
</gene>
<evidence type="ECO:0000256" key="3">
    <source>
        <dbReference type="ARBA" id="ARBA00023163"/>
    </source>
</evidence>
<dbReference type="SUPFAM" id="SSF46689">
    <property type="entry name" value="Homeodomain-like"/>
    <property type="match status" value="2"/>
</dbReference>
<dbReference type="PROSITE" id="PS00041">
    <property type="entry name" value="HTH_ARAC_FAMILY_1"/>
    <property type="match status" value="1"/>
</dbReference>
<dbReference type="EMBL" id="JBIAZU010000010">
    <property type="protein sequence ID" value="MFF5297142.1"/>
    <property type="molecule type" value="Genomic_DNA"/>
</dbReference>
<dbReference type="SMART" id="SM00342">
    <property type="entry name" value="HTH_ARAC"/>
    <property type="match status" value="1"/>
</dbReference>
<dbReference type="Proteomes" id="UP001602245">
    <property type="component" value="Unassembled WGS sequence"/>
</dbReference>
<proteinExistence type="predicted"/>
<organism evidence="5 6">
    <name type="scientific">Paractinoplanes globisporus</name>
    <dbReference type="NCBI Taxonomy" id="113565"/>
    <lineage>
        <taxon>Bacteria</taxon>
        <taxon>Bacillati</taxon>
        <taxon>Actinomycetota</taxon>
        <taxon>Actinomycetes</taxon>
        <taxon>Micromonosporales</taxon>
        <taxon>Micromonosporaceae</taxon>
        <taxon>Paractinoplanes</taxon>
    </lineage>
</organism>
<dbReference type="Gene3D" id="1.10.10.60">
    <property type="entry name" value="Homeodomain-like"/>
    <property type="match status" value="1"/>
</dbReference>
<evidence type="ECO:0000256" key="2">
    <source>
        <dbReference type="ARBA" id="ARBA00023125"/>
    </source>
</evidence>
<protein>
    <submittedName>
        <fullName evidence="5">AraC family transcriptional regulator</fullName>
    </submittedName>
</protein>
<accession>A0ABW6WV47</accession>
<dbReference type="Pfam" id="PF12833">
    <property type="entry name" value="HTH_18"/>
    <property type="match status" value="1"/>
</dbReference>
<dbReference type="InterPro" id="IPR018062">
    <property type="entry name" value="HTH_AraC-typ_CS"/>
</dbReference>
<dbReference type="Pfam" id="PF14525">
    <property type="entry name" value="AraC_binding_2"/>
    <property type="match status" value="1"/>
</dbReference>
<reference evidence="5 6" key="1">
    <citation type="submission" date="2024-10" db="EMBL/GenBank/DDBJ databases">
        <title>The Natural Products Discovery Center: Release of the First 8490 Sequenced Strains for Exploring Actinobacteria Biosynthetic Diversity.</title>
        <authorList>
            <person name="Kalkreuter E."/>
            <person name="Kautsar S.A."/>
            <person name="Yang D."/>
            <person name="Bader C.D."/>
            <person name="Teijaro C.N."/>
            <person name="Fluegel L."/>
            <person name="Davis C.M."/>
            <person name="Simpson J.R."/>
            <person name="Lauterbach L."/>
            <person name="Steele A.D."/>
            <person name="Gui C."/>
            <person name="Meng S."/>
            <person name="Li G."/>
            <person name="Viehrig K."/>
            <person name="Ye F."/>
            <person name="Su P."/>
            <person name="Kiefer A.F."/>
            <person name="Nichols A."/>
            <person name="Cepeda A.J."/>
            <person name="Yan W."/>
            <person name="Fan B."/>
            <person name="Jiang Y."/>
            <person name="Adhikari A."/>
            <person name="Zheng C.-J."/>
            <person name="Schuster L."/>
            <person name="Cowan T.M."/>
            <person name="Smanski M.J."/>
            <person name="Chevrette M.G."/>
            <person name="De Carvalho L.P.S."/>
            <person name="Shen B."/>
        </authorList>
    </citation>
    <scope>NUCLEOTIDE SEQUENCE [LARGE SCALE GENOMIC DNA]</scope>
    <source>
        <strain evidence="5 6">NPDC000087</strain>
    </source>
</reference>